<dbReference type="Gene3D" id="3.30.1240.10">
    <property type="match status" value="1"/>
</dbReference>
<name>A0ABW0ZKN7_9ACTN</name>
<dbReference type="SFLD" id="SFLDG01140">
    <property type="entry name" value="C2.B:_Phosphomannomutase_and_P"/>
    <property type="match status" value="1"/>
</dbReference>
<dbReference type="InterPro" id="IPR023214">
    <property type="entry name" value="HAD_sf"/>
</dbReference>
<proteinExistence type="predicted"/>
<gene>
    <name evidence="1" type="ORF">ACFPQB_21895</name>
</gene>
<protein>
    <submittedName>
        <fullName evidence="1">Cof-type HAD-IIB family hydrolase</fullName>
        <ecNumber evidence="1">3.1.3.-</ecNumber>
    </submittedName>
</protein>
<keyword evidence="1" id="KW-0378">Hydrolase</keyword>
<dbReference type="Pfam" id="PF08282">
    <property type="entry name" value="Hydrolase_3"/>
    <property type="match status" value="1"/>
</dbReference>
<dbReference type="EMBL" id="JBHSNS010000018">
    <property type="protein sequence ID" value="MFC5731579.1"/>
    <property type="molecule type" value="Genomic_DNA"/>
</dbReference>
<dbReference type="PANTHER" id="PTHR10000:SF53">
    <property type="entry name" value="5-AMINO-6-(5-PHOSPHO-D-RIBITYLAMINO)URACIL PHOSPHATASE YBJI-RELATED"/>
    <property type="match status" value="1"/>
</dbReference>
<dbReference type="NCBIfam" id="TIGR01484">
    <property type="entry name" value="HAD-SF-IIB"/>
    <property type="match status" value="1"/>
</dbReference>
<organism evidence="1 2">
    <name type="scientific">Nocardioides vastitatis</name>
    <dbReference type="NCBI Taxonomy" id="2568655"/>
    <lineage>
        <taxon>Bacteria</taxon>
        <taxon>Bacillati</taxon>
        <taxon>Actinomycetota</taxon>
        <taxon>Actinomycetes</taxon>
        <taxon>Propionibacteriales</taxon>
        <taxon>Nocardioidaceae</taxon>
        <taxon>Nocardioides</taxon>
    </lineage>
</organism>
<dbReference type="SFLD" id="SFLDS00003">
    <property type="entry name" value="Haloacid_Dehalogenase"/>
    <property type="match status" value="1"/>
</dbReference>
<keyword evidence="2" id="KW-1185">Reference proteome</keyword>
<dbReference type="Gene3D" id="3.40.50.1000">
    <property type="entry name" value="HAD superfamily/HAD-like"/>
    <property type="match status" value="1"/>
</dbReference>
<dbReference type="SUPFAM" id="SSF56784">
    <property type="entry name" value="HAD-like"/>
    <property type="match status" value="1"/>
</dbReference>
<comment type="caution">
    <text evidence="1">The sequence shown here is derived from an EMBL/GenBank/DDBJ whole genome shotgun (WGS) entry which is preliminary data.</text>
</comment>
<dbReference type="CDD" id="cd07518">
    <property type="entry name" value="HAD_YbiV-Like"/>
    <property type="match status" value="1"/>
</dbReference>
<dbReference type="RefSeq" id="WP_136432105.1">
    <property type="nucleotide sequence ID" value="NZ_JBHSNS010000018.1"/>
</dbReference>
<evidence type="ECO:0000313" key="1">
    <source>
        <dbReference type="EMBL" id="MFC5731579.1"/>
    </source>
</evidence>
<evidence type="ECO:0000313" key="2">
    <source>
        <dbReference type="Proteomes" id="UP001596072"/>
    </source>
</evidence>
<dbReference type="Proteomes" id="UP001596072">
    <property type="component" value="Unassembled WGS sequence"/>
</dbReference>
<dbReference type="EC" id="3.1.3.-" evidence="1"/>
<dbReference type="GO" id="GO:0016787">
    <property type="term" value="F:hydrolase activity"/>
    <property type="evidence" value="ECO:0007669"/>
    <property type="project" value="UniProtKB-KW"/>
</dbReference>
<reference evidence="2" key="1">
    <citation type="journal article" date="2019" name="Int. J. Syst. Evol. Microbiol.">
        <title>The Global Catalogue of Microorganisms (GCM) 10K type strain sequencing project: providing services to taxonomists for standard genome sequencing and annotation.</title>
        <authorList>
            <consortium name="The Broad Institute Genomics Platform"/>
            <consortium name="The Broad Institute Genome Sequencing Center for Infectious Disease"/>
            <person name="Wu L."/>
            <person name="Ma J."/>
        </authorList>
    </citation>
    <scope>NUCLEOTIDE SEQUENCE [LARGE SCALE GENOMIC DNA]</scope>
    <source>
        <strain evidence="2">YIM 94188</strain>
    </source>
</reference>
<dbReference type="PANTHER" id="PTHR10000">
    <property type="entry name" value="PHOSPHOSERINE PHOSPHATASE"/>
    <property type="match status" value="1"/>
</dbReference>
<dbReference type="InterPro" id="IPR006379">
    <property type="entry name" value="HAD-SF_hydro_IIB"/>
</dbReference>
<sequence length="283" mass="30532">MTDLSEISTLPEIDDLRLVVADLDGTLLDGDGALPPGIWPLLELMRSAGVAFVPASGRQYATLARMFSGVSDGMAFIAENGALVVRDGVEVSSSPLPRRTVADAVGRLRELSAGRDLGVVVCGKRSAYVERTDRAFVAHAEPYYAELARVADLLAVDDEVIKIAVYDFTDARGVEPTLAPLRDAHQVVVSGRHWIDVMSGGTDKGVAVRRLQQELGVTAAQTVAFGDYLNDLGMLDAADLSFAVENAHETVRRRARYSAPSNLEHGVITTLEHLLEGRWPVPR</sequence>
<dbReference type="InterPro" id="IPR036412">
    <property type="entry name" value="HAD-like_sf"/>
</dbReference>
<accession>A0ABW0ZKN7</accession>